<reference evidence="2" key="1">
    <citation type="submission" date="2022-11" db="UniProtKB">
        <authorList>
            <consortium name="WormBaseParasite"/>
        </authorList>
    </citation>
    <scope>IDENTIFICATION</scope>
</reference>
<proteinExistence type="predicted"/>
<dbReference type="AlphaFoldDB" id="A0A914HY16"/>
<dbReference type="Gene3D" id="3.40.30.10">
    <property type="entry name" value="Glutaredoxin"/>
    <property type="match status" value="1"/>
</dbReference>
<protein>
    <submittedName>
        <fullName evidence="2">Ribosomal protein/NADH dehydrogenase domain-containing protein</fullName>
    </submittedName>
</protein>
<dbReference type="WBParaSite" id="Gr19_v10_g5084.t1">
    <property type="protein sequence ID" value="Gr19_v10_g5084.t1"/>
    <property type="gene ID" value="Gr19_v10_g5084"/>
</dbReference>
<sequence>MASPLQRLVGCRSPQIGFIVDRIRFVPHFEQLSVSWTANSPMSEGVERFVKEYWPIIRENNPNVQYRLARSYTECDPFIVGTFQWNRLRKQRLCWKHPHQILAIIEQWSIGGDYRPGRKRKVATIIPRGLQILDTETKGHEVFKVFSRWKGEPTGDTLDPKKHPHYLYKAINACRK</sequence>
<accession>A0A914HY16</accession>
<name>A0A914HY16_GLORO</name>
<evidence type="ECO:0000313" key="1">
    <source>
        <dbReference type="Proteomes" id="UP000887572"/>
    </source>
</evidence>
<dbReference type="Proteomes" id="UP000887572">
    <property type="component" value="Unplaced"/>
</dbReference>
<keyword evidence="1" id="KW-1185">Reference proteome</keyword>
<organism evidence="1 2">
    <name type="scientific">Globodera rostochiensis</name>
    <name type="common">Golden nematode worm</name>
    <name type="synonym">Heterodera rostochiensis</name>
    <dbReference type="NCBI Taxonomy" id="31243"/>
    <lineage>
        <taxon>Eukaryota</taxon>
        <taxon>Metazoa</taxon>
        <taxon>Ecdysozoa</taxon>
        <taxon>Nematoda</taxon>
        <taxon>Chromadorea</taxon>
        <taxon>Rhabditida</taxon>
        <taxon>Tylenchina</taxon>
        <taxon>Tylenchomorpha</taxon>
        <taxon>Tylenchoidea</taxon>
        <taxon>Heteroderidae</taxon>
        <taxon>Heteroderinae</taxon>
        <taxon>Globodera</taxon>
    </lineage>
</organism>
<evidence type="ECO:0000313" key="2">
    <source>
        <dbReference type="WBParaSite" id="Gr19_v10_g5084.t1"/>
    </source>
</evidence>
<dbReference type="InterPro" id="IPR036249">
    <property type="entry name" value="Thioredoxin-like_sf"/>
</dbReference>
<dbReference type="SUPFAM" id="SSF52833">
    <property type="entry name" value="Thioredoxin-like"/>
    <property type="match status" value="1"/>
</dbReference>